<dbReference type="Pfam" id="PF06041">
    <property type="entry name" value="DUF924"/>
    <property type="match status" value="1"/>
</dbReference>
<dbReference type="InterPro" id="IPR011990">
    <property type="entry name" value="TPR-like_helical_dom_sf"/>
</dbReference>
<name>A0A8J7HTK8_9NOST</name>
<dbReference type="EMBL" id="JAECZC010000030">
    <property type="protein sequence ID" value="MBH8563895.1"/>
    <property type="molecule type" value="Genomic_DNA"/>
</dbReference>
<protein>
    <submittedName>
        <fullName evidence="1">DUF924 domain-containing protein</fullName>
    </submittedName>
</protein>
<dbReference type="AlphaFoldDB" id="A0A8J7HTK8"/>
<dbReference type="Proteomes" id="UP000632766">
    <property type="component" value="Unassembled WGS sequence"/>
</dbReference>
<reference evidence="1 2" key="1">
    <citation type="journal article" date="2021" name="Int. J. Syst. Evol. Microbiol.">
        <title>Amazonocrinis nigriterrae gen. nov., sp. nov., Atlanticothrix silvestris gen. nov., sp. nov. and Dendronalium phyllosphericum gen. nov., sp. nov., nostocacean cyanobacteria from Brazilian environments.</title>
        <authorList>
            <person name="Alvarenga D.O."/>
            <person name="Andreote A.P.D."/>
            <person name="Branco L.H.Z."/>
            <person name="Delbaje E."/>
            <person name="Cruz R.B."/>
            <person name="Varani A.M."/>
            <person name="Fiore M.F."/>
        </authorList>
    </citation>
    <scope>NUCLEOTIDE SEQUENCE [LARGE SCALE GENOMIC DNA]</scope>
    <source>
        <strain evidence="1 2">CENA67</strain>
    </source>
</reference>
<dbReference type="InterPro" id="IPR010323">
    <property type="entry name" value="DUF924"/>
</dbReference>
<evidence type="ECO:0000313" key="1">
    <source>
        <dbReference type="EMBL" id="MBH8563895.1"/>
    </source>
</evidence>
<dbReference type="RefSeq" id="WP_198125757.1">
    <property type="nucleotide sequence ID" value="NZ_JAECZC010000030.1"/>
</dbReference>
<evidence type="ECO:0000313" key="2">
    <source>
        <dbReference type="Proteomes" id="UP000632766"/>
    </source>
</evidence>
<organism evidence="1 2">
    <name type="scientific">Amazonocrinis nigriterrae CENA67</name>
    <dbReference type="NCBI Taxonomy" id="2794033"/>
    <lineage>
        <taxon>Bacteria</taxon>
        <taxon>Bacillati</taxon>
        <taxon>Cyanobacteriota</taxon>
        <taxon>Cyanophyceae</taxon>
        <taxon>Nostocales</taxon>
        <taxon>Nostocaceae</taxon>
        <taxon>Amazonocrinis</taxon>
        <taxon>Amazonocrinis nigriterrae</taxon>
    </lineage>
</organism>
<comment type="caution">
    <text evidence="1">The sequence shown here is derived from an EMBL/GenBank/DDBJ whole genome shotgun (WGS) entry which is preliminary data.</text>
</comment>
<gene>
    <name evidence="1" type="ORF">I8748_17165</name>
</gene>
<dbReference type="Gene3D" id="1.25.40.10">
    <property type="entry name" value="Tetratricopeptide repeat domain"/>
    <property type="match status" value="1"/>
</dbReference>
<keyword evidence="2" id="KW-1185">Reference proteome</keyword>
<dbReference type="SUPFAM" id="SSF48452">
    <property type="entry name" value="TPR-like"/>
    <property type="match status" value="1"/>
</dbReference>
<sequence>MTQAQTILGFWFGHPQEIDYGKPKPYWFKKTPEFDEKLRDLFLEDYQKAAAGYLDDWIDSPESCLALILLLDQFPRNMFRGTPDAFATDWEALSAAQHAVAQSYDHQLLPVQRWFIYLPFEHSENLDHQRQCVKLFQRLSDDPDSAGVIDYAFSHMQIIERFGRFPHRNSILGRASTPEEKEFLQQPGSTF</sequence>
<accession>A0A8J7HTK8</accession>
<proteinExistence type="predicted"/>
<dbReference type="Gene3D" id="1.20.58.320">
    <property type="entry name" value="TPR-like"/>
    <property type="match status" value="1"/>
</dbReference>